<organism evidence="9 10">
    <name type="scientific">Candida albicans</name>
    <name type="common">Yeast</name>
    <dbReference type="NCBI Taxonomy" id="5476"/>
    <lineage>
        <taxon>Eukaryota</taxon>
        <taxon>Fungi</taxon>
        <taxon>Dikarya</taxon>
        <taxon>Ascomycota</taxon>
        <taxon>Saccharomycotina</taxon>
        <taxon>Pichiomycetes</taxon>
        <taxon>Debaryomycetaceae</taxon>
        <taxon>Candida/Lodderomyces clade</taxon>
        <taxon>Candida</taxon>
    </lineage>
</organism>
<evidence type="ECO:0000256" key="3">
    <source>
        <dbReference type="ARBA" id="ARBA00022630"/>
    </source>
</evidence>
<keyword evidence="8" id="KW-0472">Membrane</keyword>
<feature type="transmembrane region" description="Helical" evidence="8">
    <location>
        <begin position="271"/>
        <end position="292"/>
    </location>
</feature>
<comment type="caution">
    <text evidence="9">The sequence shown here is derived from an EMBL/GenBank/DDBJ whole genome shotgun (WGS) entry which is preliminary data.</text>
</comment>
<sequence length="552" mass="63473">MSTITLTRESHKNPSKFRINHQDELDILGPNRKDRYAINDKLPTITTSSKLAIIGAGFGGMAGAIKTMEKYDEHDIQIFERHDNFGGTWYANTYPGCASDIPALWYSFSFALTSNWSRIQPPQYEMEEYILRVAEKFKLKEKTRFQTEINKVEWDDVNGEWTLYAHDVKTGQRIIHKSKLLLACQGGLVHPLHFDAKGLENFKGPYMHSALWDHSVDFRGKKVVVIGNGCSANQTVPALLNDPQYNVGSLTQISRSKHYIMRPLPKLIYTLYRLFSFNYFTMYFFRLMFIFFSELKVPLFKGEGIISNYVRKLTTEASVSYIKEVAPEKYHDKLIPDYKIGCKRLIFDYNYVPSLKDPRIDIKTERIDKVVEDGILLESGEHIEADIIVACTGYNLSKSHFNFEIVGRKGADITQLWKEEGASAYRTLLIKHCPNLWTIGGTNSITGHASVVMGIENGVDYFLKTAKPVFQGKAKSVQVKDEAYDNWLTTLQKEINKSVFGTPFGGCVSWYSGAKVNSISYPWSQLHYWWKTQFPTYRDLNYEPLDENKKRR</sequence>
<dbReference type="EMBL" id="JABWAD010000059">
    <property type="protein sequence ID" value="KAF6065032.1"/>
    <property type="molecule type" value="Genomic_DNA"/>
</dbReference>
<keyword evidence="7" id="KW-0503">Monooxygenase</keyword>
<keyword evidence="5" id="KW-0521">NADP</keyword>
<keyword evidence="3" id="KW-0285">Flavoprotein</keyword>
<dbReference type="GO" id="GO:0004499">
    <property type="term" value="F:N,N-dimethylaniline monooxygenase activity"/>
    <property type="evidence" value="ECO:0007669"/>
    <property type="project" value="InterPro"/>
</dbReference>
<dbReference type="InterPro" id="IPR051209">
    <property type="entry name" value="FAD-bind_Monooxygenase_sf"/>
</dbReference>
<dbReference type="InterPro" id="IPR020946">
    <property type="entry name" value="Flavin_mOase-like"/>
</dbReference>
<evidence type="ECO:0000256" key="2">
    <source>
        <dbReference type="ARBA" id="ARBA00010139"/>
    </source>
</evidence>
<evidence type="ECO:0000313" key="9">
    <source>
        <dbReference type="EMBL" id="KAF6065032.1"/>
    </source>
</evidence>
<dbReference type="AlphaFoldDB" id="A0A8H6F172"/>
<dbReference type="PANTHER" id="PTHR42877:SF5">
    <property type="entry name" value="L-ORNITHINE N(5)-MONOOXYGENASE-RELATED"/>
    <property type="match status" value="1"/>
</dbReference>
<accession>A0A8H6F172</accession>
<protein>
    <submittedName>
        <fullName evidence="9">Pyridine nucleotide-disulfide oxidoreductase family protein</fullName>
    </submittedName>
</protein>
<dbReference type="Gene3D" id="3.50.50.60">
    <property type="entry name" value="FAD/NAD(P)-binding domain"/>
    <property type="match status" value="3"/>
</dbReference>
<evidence type="ECO:0000256" key="4">
    <source>
        <dbReference type="ARBA" id="ARBA00022827"/>
    </source>
</evidence>
<dbReference type="Pfam" id="PF00743">
    <property type="entry name" value="FMO-like"/>
    <property type="match status" value="1"/>
</dbReference>
<dbReference type="Proteomes" id="UP000536275">
    <property type="component" value="Unassembled WGS sequence"/>
</dbReference>
<dbReference type="PANTHER" id="PTHR42877">
    <property type="entry name" value="L-ORNITHINE N(5)-MONOOXYGENASE-RELATED"/>
    <property type="match status" value="1"/>
</dbReference>
<reference evidence="9 10" key="1">
    <citation type="submission" date="2020-03" db="EMBL/GenBank/DDBJ databases">
        <title>FDA dAtabase for Regulatory Grade micrObial Sequences (FDA-ARGOS): Supporting development and validation of Infectious Disease Dx tests.</title>
        <authorList>
            <person name="Campos J."/>
            <person name="Goldberg B."/>
            <person name="Tallon L."/>
            <person name="Sadzewicz L."/>
            <person name="Vavikolanu K."/>
            <person name="Mehta A."/>
            <person name="Aluvathingal J."/>
            <person name="Nadendla S."/>
            <person name="Nandy P."/>
            <person name="Geyer C."/>
            <person name="Yan Y."/>
            <person name="Sichtig H."/>
        </authorList>
    </citation>
    <scope>NUCLEOTIDE SEQUENCE [LARGE SCALE GENOMIC DNA]</scope>
    <source>
        <strain evidence="9 10">FDAARGOS_656</strain>
    </source>
</reference>
<comment type="cofactor">
    <cofactor evidence="1">
        <name>FAD</name>
        <dbReference type="ChEBI" id="CHEBI:57692"/>
    </cofactor>
</comment>
<keyword evidence="8" id="KW-1133">Transmembrane helix</keyword>
<proteinExistence type="inferred from homology"/>
<dbReference type="SUPFAM" id="SSF51905">
    <property type="entry name" value="FAD/NAD(P)-binding domain"/>
    <property type="match status" value="1"/>
</dbReference>
<comment type="similarity">
    <text evidence="2">Belongs to the FAD-binding monooxygenase family.</text>
</comment>
<dbReference type="InterPro" id="IPR036188">
    <property type="entry name" value="FAD/NAD-bd_sf"/>
</dbReference>
<dbReference type="GO" id="GO:0050661">
    <property type="term" value="F:NADP binding"/>
    <property type="evidence" value="ECO:0007669"/>
    <property type="project" value="InterPro"/>
</dbReference>
<evidence type="ECO:0000256" key="6">
    <source>
        <dbReference type="ARBA" id="ARBA00023002"/>
    </source>
</evidence>
<evidence type="ECO:0000256" key="5">
    <source>
        <dbReference type="ARBA" id="ARBA00022857"/>
    </source>
</evidence>
<keyword evidence="8" id="KW-0812">Transmembrane</keyword>
<gene>
    <name evidence="9" type="ORF">FOB64_004805</name>
</gene>
<name>A0A8H6F172_CANAX</name>
<dbReference type="FunFam" id="3.50.50.60:FF:000214">
    <property type="entry name" value="PROBABLE MONOOXYGENASE"/>
    <property type="match status" value="1"/>
</dbReference>
<evidence type="ECO:0000313" key="10">
    <source>
        <dbReference type="Proteomes" id="UP000536275"/>
    </source>
</evidence>
<evidence type="ECO:0000256" key="1">
    <source>
        <dbReference type="ARBA" id="ARBA00001974"/>
    </source>
</evidence>
<keyword evidence="6" id="KW-0560">Oxidoreductase</keyword>
<dbReference type="GO" id="GO:0050660">
    <property type="term" value="F:flavin adenine dinucleotide binding"/>
    <property type="evidence" value="ECO:0007669"/>
    <property type="project" value="InterPro"/>
</dbReference>
<dbReference type="SMR" id="A0A8H6F172"/>
<evidence type="ECO:0000256" key="8">
    <source>
        <dbReference type="SAM" id="Phobius"/>
    </source>
</evidence>
<evidence type="ECO:0000256" key="7">
    <source>
        <dbReference type="ARBA" id="ARBA00023033"/>
    </source>
</evidence>
<keyword evidence="4" id="KW-0274">FAD</keyword>